<organism evidence="2 3">
    <name type="scientific">Austropuccinia psidii MF-1</name>
    <dbReference type="NCBI Taxonomy" id="1389203"/>
    <lineage>
        <taxon>Eukaryota</taxon>
        <taxon>Fungi</taxon>
        <taxon>Dikarya</taxon>
        <taxon>Basidiomycota</taxon>
        <taxon>Pucciniomycotina</taxon>
        <taxon>Pucciniomycetes</taxon>
        <taxon>Pucciniales</taxon>
        <taxon>Sphaerophragmiaceae</taxon>
        <taxon>Austropuccinia</taxon>
    </lineage>
</organism>
<feature type="compositionally biased region" description="Polar residues" evidence="1">
    <location>
        <begin position="88"/>
        <end position="101"/>
    </location>
</feature>
<feature type="compositionally biased region" description="Low complexity" evidence="1">
    <location>
        <begin position="144"/>
        <end position="153"/>
    </location>
</feature>
<dbReference type="Proteomes" id="UP000765509">
    <property type="component" value="Unassembled WGS sequence"/>
</dbReference>
<evidence type="ECO:0000313" key="2">
    <source>
        <dbReference type="EMBL" id="MBW0506464.1"/>
    </source>
</evidence>
<gene>
    <name evidence="2" type="ORF">O181_046179</name>
</gene>
<accession>A0A9Q3DNE9</accession>
<name>A0A9Q3DNE9_9BASI</name>
<dbReference type="AlphaFoldDB" id="A0A9Q3DNE9"/>
<protein>
    <submittedName>
        <fullName evidence="2">Uncharacterized protein</fullName>
    </submittedName>
</protein>
<dbReference type="OrthoDB" id="3247418at2759"/>
<reference evidence="2" key="1">
    <citation type="submission" date="2021-03" db="EMBL/GenBank/DDBJ databases">
        <title>Draft genome sequence of rust myrtle Austropuccinia psidii MF-1, a brazilian biotype.</title>
        <authorList>
            <person name="Quecine M.C."/>
            <person name="Pachon D.M.R."/>
            <person name="Bonatelli M.L."/>
            <person name="Correr F.H."/>
            <person name="Franceschini L.M."/>
            <person name="Leite T.F."/>
            <person name="Margarido G.R.A."/>
            <person name="Almeida C.A."/>
            <person name="Ferrarezi J.A."/>
            <person name="Labate C.A."/>
        </authorList>
    </citation>
    <scope>NUCLEOTIDE SEQUENCE</scope>
    <source>
        <strain evidence="2">MF-1</strain>
    </source>
</reference>
<proteinExistence type="predicted"/>
<keyword evidence="3" id="KW-1185">Reference proteome</keyword>
<feature type="region of interest" description="Disordered" evidence="1">
    <location>
        <begin position="39"/>
        <end position="117"/>
    </location>
</feature>
<feature type="region of interest" description="Disordered" evidence="1">
    <location>
        <begin position="144"/>
        <end position="167"/>
    </location>
</feature>
<evidence type="ECO:0000256" key="1">
    <source>
        <dbReference type="SAM" id="MobiDB-lite"/>
    </source>
</evidence>
<comment type="caution">
    <text evidence="2">The sequence shown here is derived from an EMBL/GenBank/DDBJ whole genome shotgun (WGS) entry which is preliminary data.</text>
</comment>
<sequence length="167" mass="19245">MHCLILGDIKYYFISFLKIRLAGNELEIQKKNQRFLEDSNPSKCPFSSLGNPRKRKNDDENYSQQVSRPKKQKLSKSNLSNIWPPTFQRYQCSSEASLTKSDQTDKRKRTQSSRTSNFRYSLKSQKTTSTILNLIPFTNDSDSLVPSDCSSSDNQYLNQMGDANPRL</sequence>
<dbReference type="EMBL" id="AVOT02019102">
    <property type="protein sequence ID" value="MBW0506464.1"/>
    <property type="molecule type" value="Genomic_DNA"/>
</dbReference>
<evidence type="ECO:0000313" key="3">
    <source>
        <dbReference type="Proteomes" id="UP000765509"/>
    </source>
</evidence>